<dbReference type="Proteomes" id="UP001154282">
    <property type="component" value="Unassembled WGS sequence"/>
</dbReference>
<reference evidence="2" key="1">
    <citation type="submission" date="2022-08" db="EMBL/GenBank/DDBJ databases">
        <authorList>
            <person name="Gutierrez-Valencia J."/>
        </authorList>
    </citation>
    <scope>NUCLEOTIDE SEQUENCE</scope>
</reference>
<name>A0AAV0NR41_9ROSI</name>
<evidence type="ECO:0000256" key="1">
    <source>
        <dbReference type="SAM" id="MobiDB-lite"/>
    </source>
</evidence>
<accession>A0AAV0NR41</accession>
<dbReference type="EMBL" id="CAMGYJ010000008">
    <property type="protein sequence ID" value="CAI0461174.1"/>
    <property type="molecule type" value="Genomic_DNA"/>
</dbReference>
<dbReference type="AlphaFoldDB" id="A0AAV0NR41"/>
<feature type="non-terminal residue" evidence="2">
    <location>
        <position position="32"/>
    </location>
</feature>
<feature type="region of interest" description="Disordered" evidence="1">
    <location>
        <begin position="1"/>
        <end position="32"/>
    </location>
</feature>
<evidence type="ECO:0000313" key="3">
    <source>
        <dbReference type="Proteomes" id="UP001154282"/>
    </source>
</evidence>
<comment type="caution">
    <text evidence="2">The sequence shown here is derived from an EMBL/GenBank/DDBJ whole genome shotgun (WGS) entry which is preliminary data.</text>
</comment>
<evidence type="ECO:0000313" key="2">
    <source>
        <dbReference type="EMBL" id="CAI0461174.1"/>
    </source>
</evidence>
<proteinExistence type="predicted"/>
<feature type="compositionally biased region" description="Basic and acidic residues" evidence="1">
    <location>
        <begin position="21"/>
        <end position="32"/>
    </location>
</feature>
<gene>
    <name evidence="2" type="ORF">LITE_LOCUS34819</name>
</gene>
<organism evidence="2 3">
    <name type="scientific">Linum tenue</name>
    <dbReference type="NCBI Taxonomy" id="586396"/>
    <lineage>
        <taxon>Eukaryota</taxon>
        <taxon>Viridiplantae</taxon>
        <taxon>Streptophyta</taxon>
        <taxon>Embryophyta</taxon>
        <taxon>Tracheophyta</taxon>
        <taxon>Spermatophyta</taxon>
        <taxon>Magnoliopsida</taxon>
        <taxon>eudicotyledons</taxon>
        <taxon>Gunneridae</taxon>
        <taxon>Pentapetalae</taxon>
        <taxon>rosids</taxon>
        <taxon>fabids</taxon>
        <taxon>Malpighiales</taxon>
        <taxon>Linaceae</taxon>
        <taxon>Linum</taxon>
    </lineage>
</organism>
<sequence>MMAPSSRGFASAGEGVSARRGLREGDGRRRRW</sequence>
<protein>
    <submittedName>
        <fullName evidence="2">Uncharacterized protein</fullName>
    </submittedName>
</protein>
<keyword evidence="3" id="KW-1185">Reference proteome</keyword>